<organism evidence="1 2">
    <name type="scientific">Avena sativa</name>
    <name type="common">Oat</name>
    <dbReference type="NCBI Taxonomy" id="4498"/>
    <lineage>
        <taxon>Eukaryota</taxon>
        <taxon>Viridiplantae</taxon>
        <taxon>Streptophyta</taxon>
        <taxon>Embryophyta</taxon>
        <taxon>Tracheophyta</taxon>
        <taxon>Spermatophyta</taxon>
        <taxon>Magnoliopsida</taxon>
        <taxon>Liliopsida</taxon>
        <taxon>Poales</taxon>
        <taxon>Poaceae</taxon>
        <taxon>BOP clade</taxon>
        <taxon>Pooideae</taxon>
        <taxon>Poodae</taxon>
        <taxon>Poeae</taxon>
        <taxon>Poeae Chloroplast Group 1 (Aveneae type)</taxon>
        <taxon>Aveninae</taxon>
        <taxon>Avena</taxon>
    </lineage>
</organism>
<reference evidence="1" key="2">
    <citation type="submission" date="2025-09" db="UniProtKB">
        <authorList>
            <consortium name="EnsemblPlants"/>
        </authorList>
    </citation>
    <scope>IDENTIFICATION</scope>
</reference>
<dbReference type="Proteomes" id="UP001732700">
    <property type="component" value="Chromosome 5C"/>
</dbReference>
<sequence length="412" mass="43933">MGEMIGMIKLCLVGLFILVVAGSTQAAADGHNSGVDERRLAGAPNLPVPLTLLTSAVDKGAVCIDGSPPAYHLDPGFDAGKNRWIVNLEGGGWCDSVRGCLYRKASRLGSSNLMDKHMYFAGIMSSSPVDNPDFYSWNRVMIRYCDGASFAGEGYDAGNGLYFRGQRIFDAAIQHLLSIGMASADQVLLTGTSAGALAVMLHCDQFSGFFAGAGRGTTVKCLADAGLFLDAVDVSGGRTLRSYYGGVIATHGVAQNLPKSCTARLDATSCFFPQNIIGSINTPIFLLNAAYDTWQIRESLAPDTADHSGAWRACKSNRSGCDAAQITFLQAFRGQMVATVQGFSGSKTNGLFINSCFIHGQSENRATWHADASPAIQNKDIGKSVGDWYFGRAEVKAIDCPYPCDNTCHHDI</sequence>
<dbReference type="EnsemblPlants" id="AVESA.00010b.r2.5CG0887840.1">
    <property type="protein sequence ID" value="AVESA.00010b.r2.5CG0887840.1.CDS"/>
    <property type="gene ID" value="AVESA.00010b.r2.5CG0887840"/>
</dbReference>
<evidence type="ECO:0000313" key="1">
    <source>
        <dbReference type="EnsemblPlants" id="AVESA.00010b.r2.5CG0887840.1.CDS"/>
    </source>
</evidence>
<proteinExistence type="predicted"/>
<reference evidence="1" key="1">
    <citation type="submission" date="2021-05" db="EMBL/GenBank/DDBJ databases">
        <authorList>
            <person name="Scholz U."/>
            <person name="Mascher M."/>
            <person name="Fiebig A."/>
        </authorList>
    </citation>
    <scope>NUCLEOTIDE SEQUENCE [LARGE SCALE GENOMIC DNA]</scope>
</reference>
<evidence type="ECO:0000313" key="2">
    <source>
        <dbReference type="Proteomes" id="UP001732700"/>
    </source>
</evidence>
<accession>A0ACD5XW26</accession>
<keyword evidence="2" id="KW-1185">Reference proteome</keyword>
<protein>
    <submittedName>
        <fullName evidence="1">Uncharacterized protein</fullName>
    </submittedName>
</protein>
<name>A0ACD5XW26_AVESA</name>